<dbReference type="EMBL" id="CM023477">
    <property type="protein sequence ID" value="KAH7937715.1"/>
    <property type="molecule type" value="Genomic_DNA"/>
</dbReference>
<organism evidence="1 2">
    <name type="scientific">Dermacentor silvarum</name>
    <name type="common">Tick</name>
    <dbReference type="NCBI Taxonomy" id="543639"/>
    <lineage>
        <taxon>Eukaryota</taxon>
        <taxon>Metazoa</taxon>
        <taxon>Ecdysozoa</taxon>
        <taxon>Arthropoda</taxon>
        <taxon>Chelicerata</taxon>
        <taxon>Arachnida</taxon>
        <taxon>Acari</taxon>
        <taxon>Parasitiformes</taxon>
        <taxon>Ixodida</taxon>
        <taxon>Ixodoidea</taxon>
        <taxon>Ixodidae</taxon>
        <taxon>Rhipicephalinae</taxon>
        <taxon>Dermacentor</taxon>
    </lineage>
</organism>
<name>A0ACB8CA40_DERSI</name>
<dbReference type="Proteomes" id="UP000821865">
    <property type="component" value="Chromosome 8"/>
</dbReference>
<sequence>MELGRVLEYELQITVPPTERLDLLVDIFTKDVIAENYVPPLAIFDVKTDLPPEMTFSVGEPEPKMILSESVKNVYDRVVVEFGNIVNPDTSRNILVRFSVTAVRVRMTSKTHYVTVGAEFDFETYVWVGQTEVTVNPPKANEDEKKLEVEVSGPNEIALDSAGIYTVDMYLKMRSDRVTISVTGPTDLEDLLAVGNLGVASFSENYRAIPNDINHYKTELTPSATKETYSAAKIDMGLITSTGKLIGLSVMCKARTWCETYTTQRLLLAITVANKVMYKEPIYVNLTDINLDEPTNNIEDVLPVTELTKTTLGSLLKFTLHLNVTSGGFTAIRVMSEVDPESPMQLCSARFDLEESGFNLPWVNTSSAEATLENDYYVVDLGRVFVSQQRAVSSARENTLVLEVFVYVDYTMDVNLKEGNLFPIKMKVGKGDDGLLVPFEALTLEPKRYMYNPDVKILDAVGWRELYVSGAVALDVVVSMPAGSTHANITVDVAGQNNPSLPGLHVCRARLSFVGRAMPCLQAVRDTVNMEGVSYPKLNPTRSDTDSGQVSLGTVSHIPKSLANVTESKMIINFVATIQDDAEFANGAPYAIITTVSIGGKSVFTEEKKFAATRGPSKDLLRVRFRAPPYPTFENTSQLACLASLLVLKAPPRSMGLYLVEVSTASTDVSVCVLKIKSVGDTMPCLDPDTPATYVLHDDPNDGNKRASIALQALANVGTYPMRTVKDLDPNTVVFSVMIRVKETATKNKALKCRISYGSKGNFEESLTVPVASGAAARTPQHDETLAKPPRQMMVGPHEPTLHSLAPGAMLLMTLFLELEPFTASTLNFDLTLDEGAASMDDFELCHEGVSHLGMNYPCVKPSQWDKLPVKAAKRIFGHYDLHLICNSYIERKTEEENMLRFTVPLLLKRNSSLLPGMEVSMTATACLWTIESKDRHHPTAHRRCAGPDTGNGTCLGTAHYSRVTLQGDPQVKSSNPGPTDIRVRQRLWIPFNITLARGTMAELHVEARGAVHEKSGIVNLHGLRVEAVGRNIPCWRSRPLNVTLTSSFASVQTDRASASLGFYANPGYSHVRGKLQQGDDDLVVEVLAEMTDHPVADDGSRHPVTLQVSALHWRATATHMLRIVRTGKESALVDARVLVDDTRVYEREDRVSIAAYIRHSDDSTSEPSKLVFRLFLPFFITFESLVDVVSVSHYQPIVRNTSTGVDIELPTLMFADQVELNMTLAVDPENKRGYGKGETLATIPYRVLCDQTSRGSQKQAQGLPCANTSHLVFTVNSNECVFELGLQSGLIENCQITASSAADTLHAPWEVRKGGSSVWSPAVKSSLQHDYLQVNFMRVTRVSQVEVVYVPGSRRVSKYRLLYSDNGQDWYKHGDVRTLDHKNGVAIDRLEKTIQARQIRFVIEEASDPQMEDELLVGMQLELYGCYIEELDQEHGVACEEDNTWYSHVKTKKTRHFAVDTINNIVYFCDFHGKTDHLACFSSNDGGKTWIILEPFVNHLLGFDPESSRMLACDSSGESFLASSDGTHWALVPGRAANVSLSRANFVPSLIVPAMTRSDILSKDLIIGDWKATYDGLVYKDAEAPAAIWKGCCIGAE</sequence>
<gene>
    <name evidence="1" type="ORF">HPB49_014870</name>
</gene>
<protein>
    <submittedName>
        <fullName evidence="1">Uncharacterized protein</fullName>
    </submittedName>
</protein>
<keyword evidence="2" id="KW-1185">Reference proteome</keyword>
<proteinExistence type="predicted"/>
<accession>A0ACB8CA40</accession>
<evidence type="ECO:0000313" key="2">
    <source>
        <dbReference type="Proteomes" id="UP000821865"/>
    </source>
</evidence>
<comment type="caution">
    <text evidence="1">The sequence shown here is derived from an EMBL/GenBank/DDBJ whole genome shotgun (WGS) entry which is preliminary data.</text>
</comment>
<evidence type="ECO:0000313" key="1">
    <source>
        <dbReference type="EMBL" id="KAH7937715.1"/>
    </source>
</evidence>
<reference evidence="1" key="1">
    <citation type="submission" date="2020-05" db="EMBL/GenBank/DDBJ databases">
        <title>Large-scale comparative analyses of tick genomes elucidate their genetic diversity and vector capacities.</title>
        <authorList>
            <person name="Jia N."/>
            <person name="Wang J."/>
            <person name="Shi W."/>
            <person name="Du L."/>
            <person name="Sun Y."/>
            <person name="Zhan W."/>
            <person name="Jiang J."/>
            <person name="Wang Q."/>
            <person name="Zhang B."/>
            <person name="Ji P."/>
            <person name="Sakyi L.B."/>
            <person name="Cui X."/>
            <person name="Yuan T."/>
            <person name="Jiang B."/>
            <person name="Yang W."/>
            <person name="Lam T.T.-Y."/>
            <person name="Chang Q."/>
            <person name="Ding S."/>
            <person name="Wang X."/>
            <person name="Zhu J."/>
            <person name="Ruan X."/>
            <person name="Zhao L."/>
            <person name="Wei J."/>
            <person name="Que T."/>
            <person name="Du C."/>
            <person name="Cheng J."/>
            <person name="Dai P."/>
            <person name="Han X."/>
            <person name="Huang E."/>
            <person name="Gao Y."/>
            <person name="Liu J."/>
            <person name="Shao H."/>
            <person name="Ye R."/>
            <person name="Li L."/>
            <person name="Wei W."/>
            <person name="Wang X."/>
            <person name="Wang C."/>
            <person name="Yang T."/>
            <person name="Huo Q."/>
            <person name="Li W."/>
            <person name="Guo W."/>
            <person name="Chen H."/>
            <person name="Zhou L."/>
            <person name="Ni X."/>
            <person name="Tian J."/>
            <person name="Zhou Y."/>
            <person name="Sheng Y."/>
            <person name="Liu T."/>
            <person name="Pan Y."/>
            <person name="Xia L."/>
            <person name="Li J."/>
            <person name="Zhao F."/>
            <person name="Cao W."/>
        </authorList>
    </citation>
    <scope>NUCLEOTIDE SEQUENCE</scope>
    <source>
        <strain evidence="1">Dsil-2018</strain>
    </source>
</reference>